<keyword evidence="3" id="KW-1185">Reference proteome</keyword>
<dbReference type="Proteomes" id="UP000027129">
    <property type="component" value="Unassembled WGS sequence"/>
</dbReference>
<sequence>MILSNFERVARGKVILKNGRVIIGKIVDYTTSYDNDDNGAYLTIVPEKGRDKGDYICCYEDNVAHAEYLE</sequence>
<dbReference type="RefSeq" id="WP_033193016.1">
    <property type="nucleotide sequence ID" value="NZ_CABIZJ010000011.1"/>
</dbReference>
<evidence type="ECO:0000313" key="3">
    <source>
        <dbReference type="Proteomes" id="UP000027129"/>
    </source>
</evidence>
<name>A0AAJ6K2E7_9LACO</name>
<dbReference type="EMBL" id="CP123751">
    <property type="protein sequence ID" value="WHQ80988.1"/>
    <property type="molecule type" value="Genomic_DNA"/>
</dbReference>
<reference evidence="2" key="2">
    <citation type="submission" date="2023-04" db="EMBL/GenBank/DDBJ databases">
        <title>Four porcine-derived lactic acid bacteria strains analyses and their evaluation as potential probiotics based on genomics.</title>
        <authorList>
            <person name="Niu D."/>
        </authorList>
    </citation>
    <scope>NUCLEOTIDE SEQUENCE</scope>
    <source>
        <strain evidence="2">ZSB1</strain>
    </source>
</reference>
<protein>
    <submittedName>
        <fullName evidence="2">Uncharacterized protein</fullName>
    </submittedName>
</protein>
<evidence type="ECO:0000313" key="2">
    <source>
        <dbReference type="EMBL" id="WHQ80988.1"/>
    </source>
</evidence>
<accession>A0AAJ6K2E7</accession>
<proteinExistence type="predicted"/>
<dbReference type="GeneID" id="61226405"/>
<evidence type="ECO:0000313" key="4">
    <source>
        <dbReference type="Proteomes" id="UP001238155"/>
    </source>
</evidence>
<dbReference type="Proteomes" id="UP001238155">
    <property type="component" value="Chromosome"/>
</dbReference>
<organism evidence="2 4">
    <name type="scientific">Ligilactobacillus animalis</name>
    <dbReference type="NCBI Taxonomy" id="1605"/>
    <lineage>
        <taxon>Bacteria</taxon>
        <taxon>Bacillati</taxon>
        <taxon>Bacillota</taxon>
        <taxon>Bacilli</taxon>
        <taxon>Lactobacillales</taxon>
        <taxon>Lactobacillaceae</taxon>
        <taxon>Ligilactobacillus</taxon>
    </lineage>
</organism>
<dbReference type="EMBL" id="JMHU01000007">
    <property type="protein sequence ID" value="KDA46097.1"/>
    <property type="molecule type" value="Genomic_DNA"/>
</dbReference>
<dbReference type="InterPro" id="IPR036179">
    <property type="entry name" value="Ig-like_dom_sf"/>
</dbReference>
<evidence type="ECO:0000313" key="1">
    <source>
        <dbReference type="EMBL" id="KDA46097.1"/>
    </source>
</evidence>
<gene>
    <name evidence="1" type="ORF">Lani381_0781</name>
    <name evidence="2" type="ORF">QFF56_04665</name>
</gene>
<dbReference type="AlphaFoldDB" id="A0AAJ6K2E7"/>
<reference evidence="1 3" key="1">
    <citation type="submission" date="2014-04" db="EMBL/GenBank/DDBJ databases">
        <title>Draft Genome Sequence of Lactobacillus animalis 381-IL-28.</title>
        <authorList>
            <person name="Sturino J.M."/>
            <person name="Rajendran M."/>
            <person name="Altermann E."/>
        </authorList>
    </citation>
    <scope>NUCLEOTIDE SEQUENCE [LARGE SCALE GENOMIC DNA]</scope>
    <source>
        <strain evidence="1 3">381-IL-28</strain>
    </source>
</reference>
<dbReference type="SUPFAM" id="SSF48726">
    <property type="entry name" value="Immunoglobulin"/>
    <property type="match status" value="1"/>
</dbReference>